<comment type="caution">
    <text evidence="2">The sequence shown here is derived from an EMBL/GenBank/DDBJ whole genome shotgun (WGS) entry which is preliminary data.</text>
</comment>
<protein>
    <submittedName>
        <fullName evidence="2">Uncharacterized protein</fullName>
    </submittedName>
</protein>
<sequence>MKALPPLPQEAHQPYESPGGSLSTEPDVSTGLLFTSPTKSLVHFKCEESSSFLAPKSLSIEENSEAVKTSSRTGSSKFKIRMKSSRSPTIERKPNPSLVGISGRSSNDYKRPRLKLKISRSHLCQDKTVQHGTVVRCPELKQCSPLSNMSHHPTKDLFTGHCLLETVCFEKKAQPGLAKSGLKAIYEANGSEPSPKASDQFDIPYPPSPSRREASTTGQGLDAENQQQSGHRAASSVNRRGLRQKVSLLRLRVPGFPPPKTRKSRRDSCSSRSFRRSSFPIITADKSLDGFRAASYQRGGASTSRPGKRHRRVRRWAVEARRAVRSCVRRTLDRSSHSSGDD</sequence>
<reference evidence="2" key="1">
    <citation type="journal article" date="2021" name="Nat. Commun.">
        <title>Genetic determinants of endophytism in the Arabidopsis root mycobiome.</title>
        <authorList>
            <person name="Mesny F."/>
            <person name="Miyauchi S."/>
            <person name="Thiergart T."/>
            <person name="Pickel B."/>
            <person name="Atanasova L."/>
            <person name="Karlsson M."/>
            <person name="Huettel B."/>
            <person name="Barry K.W."/>
            <person name="Haridas S."/>
            <person name="Chen C."/>
            <person name="Bauer D."/>
            <person name="Andreopoulos W."/>
            <person name="Pangilinan J."/>
            <person name="LaButti K."/>
            <person name="Riley R."/>
            <person name="Lipzen A."/>
            <person name="Clum A."/>
            <person name="Drula E."/>
            <person name="Henrissat B."/>
            <person name="Kohler A."/>
            <person name="Grigoriev I.V."/>
            <person name="Martin F.M."/>
            <person name="Hacquard S."/>
        </authorList>
    </citation>
    <scope>NUCLEOTIDE SEQUENCE</scope>
    <source>
        <strain evidence="2">MPI-CAGE-AT-0147</strain>
    </source>
</reference>
<proteinExistence type="predicted"/>
<name>A0A9P9FQF6_9HYPO</name>
<evidence type="ECO:0000256" key="1">
    <source>
        <dbReference type="SAM" id="MobiDB-lite"/>
    </source>
</evidence>
<feature type="compositionally biased region" description="Polar residues" evidence="1">
    <location>
        <begin position="215"/>
        <end position="238"/>
    </location>
</feature>
<accession>A0A9P9FQF6</accession>
<feature type="region of interest" description="Disordered" evidence="1">
    <location>
        <begin position="189"/>
        <end position="274"/>
    </location>
</feature>
<feature type="compositionally biased region" description="Polar residues" evidence="1">
    <location>
        <begin position="66"/>
        <end position="76"/>
    </location>
</feature>
<gene>
    <name evidence="2" type="ORF">EDB81DRAFT_776442</name>
</gene>
<evidence type="ECO:0000313" key="3">
    <source>
        <dbReference type="Proteomes" id="UP000738349"/>
    </source>
</evidence>
<dbReference type="Proteomes" id="UP000738349">
    <property type="component" value="Unassembled WGS sequence"/>
</dbReference>
<feature type="compositionally biased region" description="Polar residues" evidence="1">
    <location>
        <begin position="20"/>
        <end position="31"/>
    </location>
</feature>
<feature type="region of interest" description="Disordered" evidence="1">
    <location>
        <begin position="65"/>
        <end position="106"/>
    </location>
</feature>
<dbReference type="OrthoDB" id="4156126at2759"/>
<feature type="region of interest" description="Disordered" evidence="1">
    <location>
        <begin position="1"/>
        <end position="31"/>
    </location>
</feature>
<evidence type="ECO:0000313" key="2">
    <source>
        <dbReference type="EMBL" id="KAH7170711.1"/>
    </source>
</evidence>
<dbReference type="AlphaFoldDB" id="A0A9P9FQF6"/>
<organism evidence="2 3">
    <name type="scientific">Dactylonectria macrodidyma</name>
    <dbReference type="NCBI Taxonomy" id="307937"/>
    <lineage>
        <taxon>Eukaryota</taxon>
        <taxon>Fungi</taxon>
        <taxon>Dikarya</taxon>
        <taxon>Ascomycota</taxon>
        <taxon>Pezizomycotina</taxon>
        <taxon>Sordariomycetes</taxon>
        <taxon>Hypocreomycetidae</taxon>
        <taxon>Hypocreales</taxon>
        <taxon>Nectriaceae</taxon>
        <taxon>Dactylonectria</taxon>
    </lineage>
</organism>
<dbReference type="EMBL" id="JAGMUV010000002">
    <property type="protein sequence ID" value="KAH7170711.1"/>
    <property type="molecule type" value="Genomic_DNA"/>
</dbReference>
<keyword evidence="3" id="KW-1185">Reference proteome</keyword>